<reference evidence="3 4" key="1">
    <citation type="submission" date="2019-10" db="EMBL/GenBank/DDBJ databases">
        <authorList>
            <person name="Palmer J.M."/>
        </authorList>
    </citation>
    <scope>NUCLEOTIDE SEQUENCE [LARGE SCALE GENOMIC DNA]</scope>
    <source>
        <strain evidence="3 4">TWF718</strain>
    </source>
</reference>
<feature type="domain" description="Ubiquitin-like" evidence="2">
    <location>
        <begin position="384"/>
        <end position="456"/>
    </location>
</feature>
<dbReference type="CDD" id="cd17080">
    <property type="entry name" value="Ubl_SLD2_Esc2_like"/>
    <property type="match status" value="1"/>
</dbReference>
<name>A0AAN8MJ82_9PEZI</name>
<evidence type="ECO:0000313" key="4">
    <source>
        <dbReference type="Proteomes" id="UP001313282"/>
    </source>
</evidence>
<evidence type="ECO:0000256" key="1">
    <source>
        <dbReference type="SAM" id="MobiDB-lite"/>
    </source>
</evidence>
<organism evidence="3 4">
    <name type="scientific">Orbilia javanica</name>
    <dbReference type="NCBI Taxonomy" id="47235"/>
    <lineage>
        <taxon>Eukaryota</taxon>
        <taxon>Fungi</taxon>
        <taxon>Dikarya</taxon>
        <taxon>Ascomycota</taxon>
        <taxon>Pezizomycotina</taxon>
        <taxon>Orbiliomycetes</taxon>
        <taxon>Orbiliales</taxon>
        <taxon>Orbiliaceae</taxon>
        <taxon>Orbilia</taxon>
    </lineage>
</organism>
<evidence type="ECO:0000259" key="2">
    <source>
        <dbReference type="PROSITE" id="PS50053"/>
    </source>
</evidence>
<feature type="compositionally biased region" description="Basic and acidic residues" evidence="1">
    <location>
        <begin position="117"/>
        <end position="138"/>
    </location>
</feature>
<feature type="compositionally biased region" description="Basic and acidic residues" evidence="1">
    <location>
        <begin position="68"/>
        <end position="77"/>
    </location>
</feature>
<protein>
    <recommendedName>
        <fullName evidence="2">Ubiquitin-like domain-containing protein</fullName>
    </recommendedName>
</protein>
<feature type="compositionally biased region" description="Acidic residues" evidence="1">
    <location>
        <begin position="143"/>
        <end position="152"/>
    </location>
</feature>
<sequence>MSSSQPVRKKPVMKPMFFKKAVLPKPAVTEPTESSKSVPELVKEPSTLIDLISPTASQGNTVAGLQGPKDEGKRREVNDLDFWGRAKDVHIGMRTVSGVKRQKEAEARRQKQKTKAPLKEKKVEPTRSSKRRKSDDKTAILISDDDNDDEKDSDPLPRKNRRDKTLTPRTSAEPIDPSDFDRAFEALKKTRAEVAARPRALSPPLSTKLLASQPESSAGPADASKEIVIQILIISEIPGTKPMVFNRRFTQTLGKVRDTWARMQGFTEDQIERLILVWQNDTRVFDSTLPRSLGIRFDKDGKMYLGMKGKDSSYKLERDEREALQKGIKPGECKIFFRAMWHEEYDDLIKQKEVAKEREKAIELLSDHEEEEVVTGIALNAQTMEITLRGKHFEELKLMVKPSMKISEVIERMRDERKLDEDTEVELHFDGEELEEDMTLQEADIEDEFQIDVVLR</sequence>
<dbReference type="Pfam" id="PF11976">
    <property type="entry name" value="Rad60-SLD"/>
    <property type="match status" value="1"/>
</dbReference>
<dbReference type="InterPro" id="IPR022617">
    <property type="entry name" value="Rad60/SUMO-like_dom"/>
</dbReference>
<comment type="caution">
    <text evidence="3">The sequence shown here is derived from an EMBL/GenBank/DDBJ whole genome shotgun (WGS) entry which is preliminary data.</text>
</comment>
<feature type="region of interest" description="Disordered" evidence="1">
    <location>
        <begin position="52"/>
        <end position="77"/>
    </location>
</feature>
<dbReference type="Proteomes" id="UP001313282">
    <property type="component" value="Unassembled WGS sequence"/>
</dbReference>
<feature type="compositionally biased region" description="Polar residues" evidence="1">
    <location>
        <begin position="54"/>
        <end position="63"/>
    </location>
</feature>
<keyword evidence="4" id="KW-1185">Reference proteome</keyword>
<dbReference type="PROSITE" id="PS50053">
    <property type="entry name" value="UBIQUITIN_2"/>
    <property type="match status" value="1"/>
</dbReference>
<dbReference type="Gene3D" id="3.10.20.90">
    <property type="entry name" value="Phosphatidylinositol 3-kinase Catalytic Subunit, Chain A, domain 1"/>
    <property type="match status" value="1"/>
</dbReference>
<dbReference type="InterPro" id="IPR029071">
    <property type="entry name" value="Ubiquitin-like_domsf"/>
</dbReference>
<accession>A0AAN8MJ82</accession>
<feature type="region of interest" description="Disordered" evidence="1">
    <location>
        <begin position="91"/>
        <end position="180"/>
    </location>
</feature>
<proteinExistence type="predicted"/>
<dbReference type="InterPro" id="IPR000626">
    <property type="entry name" value="Ubiquitin-like_dom"/>
</dbReference>
<evidence type="ECO:0000313" key="3">
    <source>
        <dbReference type="EMBL" id="KAK6334686.1"/>
    </source>
</evidence>
<dbReference type="SUPFAM" id="SSF54236">
    <property type="entry name" value="Ubiquitin-like"/>
    <property type="match status" value="1"/>
</dbReference>
<gene>
    <name evidence="3" type="ORF">TWF718_010133</name>
</gene>
<dbReference type="AlphaFoldDB" id="A0AAN8MJ82"/>
<dbReference type="EMBL" id="JAVHNR010000008">
    <property type="protein sequence ID" value="KAK6334686.1"/>
    <property type="molecule type" value="Genomic_DNA"/>
</dbReference>